<dbReference type="EMBL" id="CALSDN010000012">
    <property type="protein sequence ID" value="CAH6723072.1"/>
    <property type="molecule type" value="Genomic_DNA"/>
</dbReference>
<reference evidence="1" key="1">
    <citation type="submission" date="2022-06" db="EMBL/GenBank/DDBJ databases">
        <authorList>
            <person name="Legras J.-L."/>
            <person name="Devillers H."/>
            <person name="Grondin C."/>
        </authorList>
    </citation>
    <scope>NUCLEOTIDE SEQUENCE</scope>
    <source>
        <strain evidence="1">CLIB 1444</strain>
    </source>
</reference>
<dbReference type="Proteomes" id="UP001152531">
    <property type="component" value="Unassembled WGS sequence"/>
</dbReference>
<comment type="caution">
    <text evidence="1">The sequence shown here is derived from an EMBL/GenBank/DDBJ whole genome shotgun (WGS) entry which is preliminary data.</text>
</comment>
<accession>A0ACA9YDU0</accession>
<evidence type="ECO:0000313" key="2">
    <source>
        <dbReference type="Proteomes" id="UP001152531"/>
    </source>
</evidence>
<protein>
    <submittedName>
        <fullName evidence="1">Uncharacterized protein</fullName>
    </submittedName>
</protein>
<keyword evidence="2" id="KW-1185">Reference proteome</keyword>
<organism evidence="1 2">
    <name type="scientific">[Candida] jaroonii</name>
    <dbReference type="NCBI Taxonomy" id="467808"/>
    <lineage>
        <taxon>Eukaryota</taxon>
        <taxon>Fungi</taxon>
        <taxon>Dikarya</taxon>
        <taxon>Ascomycota</taxon>
        <taxon>Saccharomycotina</taxon>
        <taxon>Pichiomycetes</taxon>
        <taxon>Debaryomycetaceae</taxon>
        <taxon>Yamadazyma</taxon>
    </lineage>
</organism>
<proteinExistence type="predicted"/>
<gene>
    <name evidence="1" type="ORF">CLIB1444_12S03620</name>
</gene>
<name>A0ACA9YDU0_9ASCO</name>
<evidence type="ECO:0000313" key="1">
    <source>
        <dbReference type="EMBL" id="CAH6723072.1"/>
    </source>
</evidence>
<sequence>MNFQLRPVFQSSYHQQKLSNSHNQLSSTLLVNQFSTIPLGCFKGFKDTRRLKCFSSQCKKNNYRNCKYCKHIPLFSSPLRNIVIIDDSYRWESDSDIFDSESDYSYETDDEIFESRPKSITSSRTLSVDIQLSNLITEIEEFTNENYQPKNNVFQKLVGKLKFKK</sequence>